<organism evidence="2 3">
    <name type="scientific">Streptohalobacillus salinus</name>
    <dbReference type="NCBI Taxonomy" id="621096"/>
    <lineage>
        <taxon>Bacteria</taxon>
        <taxon>Bacillati</taxon>
        <taxon>Bacillota</taxon>
        <taxon>Bacilli</taxon>
        <taxon>Bacillales</taxon>
        <taxon>Bacillaceae</taxon>
        <taxon>Streptohalobacillus</taxon>
    </lineage>
</organism>
<dbReference type="OrthoDB" id="119916at2"/>
<dbReference type="Pfam" id="PF04248">
    <property type="entry name" value="NTP_transf_9"/>
    <property type="match status" value="1"/>
</dbReference>
<comment type="caution">
    <text evidence="2">The sequence shown here is derived from an EMBL/GenBank/DDBJ whole genome shotgun (WGS) entry which is preliminary data.</text>
</comment>
<name>A0A2V3WBW1_9BACI</name>
<dbReference type="RefSeq" id="WP_110251362.1">
    <property type="nucleotide sequence ID" value="NZ_QJJR01000006.1"/>
</dbReference>
<accession>A0A2V3WBW1</accession>
<dbReference type="PANTHER" id="PTHR34310">
    <property type="entry name" value="DUF427 DOMAIN PROTEIN (AFU_ORTHOLOGUE AFUA_3G02220)"/>
    <property type="match status" value="1"/>
</dbReference>
<evidence type="ECO:0000313" key="2">
    <source>
        <dbReference type="EMBL" id="PXW91026.1"/>
    </source>
</evidence>
<gene>
    <name evidence="2" type="ORF">DES38_10660</name>
</gene>
<keyword evidence="3" id="KW-1185">Reference proteome</keyword>
<sequence length="92" mass="10750">MKVIYQDVTLAESNNTEVVEGNHYFPRSDVKMDLFTKSTKEYTCPWKGEATYYHVEVNGQRLENIAWSYEDPKEKAKQIAGHICFEKKLVTE</sequence>
<dbReference type="EMBL" id="QJJR01000006">
    <property type="protein sequence ID" value="PXW91026.1"/>
    <property type="molecule type" value="Genomic_DNA"/>
</dbReference>
<dbReference type="PANTHER" id="PTHR34310:SF9">
    <property type="entry name" value="BLR5716 PROTEIN"/>
    <property type="match status" value="1"/>
</dbReference>
<evidence type="ECO:0000259" key="1">
    <source>
        <dbReference type="Pfam" id="PF04248"/>
    </source>
</evidence>
<reference evidence="2 3" key="1">
    <citation type="submission" date="2018-05" db="EMBL/GenBank/DDBJ databases">
        <title>Genomic Encyclopedia of Type Strains, Phase IV (KMG-IV): sequencing the most valuable type-strain genomes for metagenomic binning, comparative biology and taxonomic classification.</title>
        <authorList>
            <person name="Goeker M."/>
        </authorList>
    </citation>
    <scope>NUCLEOTIDE SEQUENCE [LARGE SCALE GENOMIC DNA]</scope>
    <source>
        <strain evidence="2 3">DSM 22440</strain>
    </source>
</reference>
<dbReference type="Gene3D" id="2.170.150.40">
    <property type="entry name" value="Domain of unknown function (DUF427)"/>
    <property type="match status" value="1"/>
</dbReference>
<dbReference type="Proteomes" id="UP000247922">
    <property type="component" value="Unassembled WGS sequence"/>
</dbReference>
<dbReference type="InterPro" id="IPR038694">
    <property type="entry name" value="DUF427_sf"/>
</dbReference>
<evidence type="ECO:0000313" key="3">
    <source>
        <dbReference type="Proteomes" id="UP000247922"/>
    </source>
</evidence>
<dbReference type="AlphaFoldDB" id="A0A2V3WBW1"/>
<dbReference type="InterPro" id="IPR007361">
    <property type="entry name" value="DUF427"/>
</dbReference>
<protein>
    <submittedName>
        <fullName evidence="2">Uncharacterized protein (DUF427 family)</fullName>
    </submittedName>
</protein>
<feature type="domain" description="DUF427" evidence="1">
    <location>
        <begin position="1"/>
        <end position="87"/>
    </location>
</feature>
<proteinExistence type="predicted"/>